<evidence type="ECO:0000313" key="3">
    <source>
        <dbReference type="Proteomes" id="UP001189429"/>
    </source>
</evidence>
<gene>
    <name evidence="2" type="ORF">PCOR1329_LOCUS33200</name>
</gene>
<evidence type="ECO:0000313" key="2">
    <source>
        <dbReference type="EMBL" id="CAK0836823.1"/>
    </source>
</evidence>
<evidence type="ECO:0008006" key="4">
    <source>
        <dbReference type="Google" id="ProtNLM"/>
    </source>
</evidence>
<proteinExistence type="predicted"/>
<dbReference type="Pfam" id="PF13759">
    <property type="entry name" value="2OG-FeII_Oxy_5"/>
    <property type="match status" value="1"/>
</dbReference>
<dbReference type="NCBIfam" id="TIGR02466">
    <property type="entry name" value="TIGR02466 family protein"/>
    <property type="match status" value="1"/>
</dbReference>
<name>A0ABN9SW99_9DINO</name>
<feature type="region of interest" description="Disordered" evidence="1">
    <location>
        <begin position="58"/>
        <end position="79"/>
    </location>
</feature>
<dbReference type="Proteomes" id="UP001189429">
    <property type="component" value="Unassembled WGS sequence"/>
</dbReference>
<sequence>MAGGCARRPRSLRRQRCAGASRRTAAAAPGWALCVCAAAAFAGAALPRLLSGGLQGRARTTAGSAPAAPATHARGKRRTRCKMAVSGVPSVAAHFATPIYRRRLHNAREVEELNSEIMVEAQQLVSFDERGLRWSGKNYPGGYTSFASMGRLHKFSSTFSKLERWANHHVRSFAKYLEFDALDDLVMTECWINIMPEGTHHGLHLHQCSTLSGTYYVETPRGCSGIRFEDPRLDRTMAAPPRAHSARRSNRQVVEYPARAGEVILWESWLRHQVQPNRGEGDRVSVSFNYHWC</sequence>
<keyword evidence="3" id="KW-1185">Reference proteome</keyword>
<evidence type="ECO:0000256" key="1">
    <source>
        <dbReference type="SAM" id="MobiDB-lite"/>
    </source>
</evidence>
<dbReference type="InterPro" id="IPR012668">
    <property type="entry name" value="CHP02466"/>
</dbReference>
<protein>
    <recommendedName>
        <fullName evidence="4">Fe2OG dioxygenase domain-containing protein</fullName>
    </recommendedName>
</protein>
<feature type="compositionally biased region" description="Low complexity" evidence="1">
    <location>
        <begin position="58"/>
        <end position="72"/>
    </location>
</feature>
<dbReference type="EMBL" id="CAUYUJ010013847">
    <property type="protein sequence ID" value="CAK0836823.1"/>
    <property type="molecule type" value="Genomic_DNA"/>
</dbReference>
<reference evidence="2" key="1">
    <citation type="submission" date="2023-10" db="EMBL/GenBank/DDBJ databases">
        <authorList>
            <person name="Chen Y."/>
            <person name="Shah S."/>
            <person name="Dougan E. K."/>
            <person name="Thang M."/>
            <person name="Chan C."/>
        </authorList>
    </citation>
    <scope>NUCLEOTIDE SEQUENCE [LARGE SCALE GENOMIC DNA]</scope>
</reference>
<organism evidence="2 3">
    <name type="scientific">Prorocentrum cordatum</name>
    <dbReference type="NCBI Taxonomy" id="2364126"/>
    <lineage>
        <taxon>Eukaryota</taxon>
        <taxon>Sar</taxon>
        <taxon>Alveolata</taxon>
        <taxon>Dinophyceae</taxon>
        <taxon>Prorocentrales</taxon>
        <taxon>Prorocentraceae</taxon>
        <taxon>Prorocentrum</taxon>
    </lineage>
</organism>
<dbReference type="Gene3D" id="2.60.120.620">
    <property type="entry name" value="q2cbj1_9rhob like domain"/>
    <property type="match status" value="1"/>
</dbReference>
<dbReference type="SUPFAM" id="SSF51197">
    <property type="entry name" value="Clavaminate synthase-like"/>
    <property type="match status" value="1"/>
</dbReference>
<accession>A0ABN9SW99</accession>
<comment type="caution">
    <text evidence="2">The sequence shown here is derived from an EMBL/GenBank/DDBJ whole genome shotgun (WGS) entry which is preliminary data.</text>
</comment>